<gene>
    <name evidence="3" type="ORF">KUTeg_015267</name>
</gene>
<dbReference type="Proteomes" id="UP001217089">
    <property type="component" value="Unassembled WGS sequence"/>
</dbReference>
<dbReference type="InterPro" id="IPR003607">
    <property type="entry name" value="HD/PDEase_dom"/>
</dbReference>
<dbReference type="EMBL" id="JARBDR010000793">
    <property type="protein sequence ID" value="KAJ8307183.1"/>
    <property type="molecule type" value="Genomic_DNA"/>
</dbReference>
<dbReference type="CDD" id="cd00077">
    <property type="entry name" value="HDc"/>
    <property type="match status" value="1"/>
</dbReference>
<feature type="domain" description="HD/PDEase" evidence="2">
    <location>
        <begin position="11"/>
        <end position="126"/>
    </location>
</feature>
<comment type="similarity">
    <text evidence="1">Belongs to the SAMHD1 family.</text>
</comment>
<dbReference type="Gene3D" id="1.10.3210.10">
    <property type="entry name" value="Hypothetical protein af1432"/>
    <property type="match status" value="1"/>
</dbReference>
<dbReference type="PANTHER" id="PTHR11373">
    <property type="entry name" value="DEOXYNUCLEOSIDE TRIPHOSPHATE TRIPHOSPHOHYDROLASE"/>
    <property type="match status" value="1"/>
</dbReference>
<dbReference type="SUPFAM" id="SSF109604">
    <property type="entry name" value="HD-domain/PDEase-like"/>
    <property type="match status" value="1"/>
</dbReference>
<evidence type="ECO:0000313" key="3">
    <source>
        <dbReference type="EMBL" id="KAJ8307183.1"/>
    </source>
</evidence>
<dbReference type="InterPro" id="IPR050135">
    <property type="entry name" value="dGTPase-like"/>
</dbReference>
<dbReference type="Pfam" id="PF01966">
    <property type="entry name" value="HD"/>
    <property type="match status" value="1"/>
</dbReference>
<dbReference type="PANTHER" id="PTHR11373:SF4">
    <property type="entry name" value="DEOXYNUCLEOSIDE TRIPHOSPHATE TRIPHOSPHOHYDROLASE SAMHD1"/>
    <property type="match status" value="1"/>
</dbReference>
<feature type="non-terminal residue" evidence="3">
    <location>
        <position position="160"/>
    </location>
</feature>
<dbReference type="InterPro" id="IPR006674">
    <property type="entry name" value="HD_domain"/>
</dbReference>
<protein>
    <recommendedName>
        <fullName evidence="2">HD/PDEase domain-containing protein</fullName>
    </recommendedName>
</protein>
<dbReference type="SMART" id="SM00471">
    <property type="entry name" value="HDc"/>
    <property type="match status" value="1"/>
</dbReference>
<evidence type="ECO:0000259" key="2">
    <source>
        <dbReference type="SMART" id="SM00471"/>
    </source>
</evidence>
<keyword evidence="4" id="KW-1185">Reference proteome</keyword>
<accession>A0ABQ9EV53</accession>
<evidence type="ECO:0000313" key="4">
    <source>
        <dbReference type="Proteomes" id="UP001217089"/>
    </source>
</evidence>
<reference evidence="3 4" key="1">
    <citation type="submission" date="2022-12" db="EMBL/GenBank/DDBJ databases">
        <title>Chromosome-level genome of Tegillarca granosa.</title>
        <authorList>
            <person name="Kim J."/>
        </authorList>
    </citation>
    <scope>NUCLEOTIDE SEQUENCE [LARGE SCALE GENOMIC DNA]</scope>
    <source>
        <strain evidence="3">Teg-2019</strain>
        <tissue evidence="3">Adductor muscle</tissue>
    </source>
</reference>
<organism evidence="3 4">
    <name type="scientific">Tegillarca granosa</name>
    <name type="common">Malaysian cockle</name>
    <name type="synonym">Anadara granosa</name>
    <dbReference type="NCBI Taxonomy" id="220873"/>
    <lineage>
        <taxon>Eukaryota</taxon>
        <taxon>Metazoa</taxon>
        <taxon>Spiralia</taxon>
        <taxon>Lophotrochozoa</taxon>
        <taxon>Mollusca</taxon>
        <taxon>Bivalvia</taxon>
        <taxon>Autobranchia</taxon>
        <taxon>Pteriomorphia</taxon>
        <taxon>Arcoida</taxon>
        <taxon>Arcoidea</taxon>
        <taxon>Arcidae</taxon>
        <taxon>Tegillarca</taxon>
    </lineage>
</organism>
<evidence type="ECO:0000256" key="1">
    <source>
        <dbReference type="ARBA" id="ARBA00005776"/>
    </source>
</evidence>
<name>A0ABQ9EV53_TEGGR</name>
<comment type="caution">
    <text evidence="3">The sequence shown here is derived from an EMBL/GenBank/DDBJ whole genome shotgun (WGS) entry which is preliminary data.</text>
</comment>
<proteinExistence type="inferred from homology"/>
<sequence>MQGVEHVYPGGVHSRFSHSLGVCYLAGKVLDTLEKYETNIEEDDKMCVKIAALCHDIGHGPYSHLYETVVNEQDGVKWEDHHHHHYHHHHHHHLLFSYKKVVSNKNNGVDVDKWDYFCRDAHACGFPNNFHKDRATVMVRRAKLSLKDGKTAYVLAFPEK</sequence>